<dbReference type="AlphaFoldDB" id="A0A1E5T4L2"/>
<sequence>MLQLRRLFIAGNTNDLELKNNKFDDKNTQPTLNKLDSDYTKHLNGDLADSLCKLADDKFYDDNLEFVFQLLEAELRATDSIALKAILESIREKCMERWDSLVLYATKIEQGEISSAVSHQVTALIELIEES</sequence>
<name>A0A1E5T4L2_9BACT</name>
<gene>
    <name evidence="1" type="ORF">BFP71_01165</name>
</gene>
<comment type="caution">
    <text evidence="1">The sequence shown here is derived from an EMBL/GenBank/DDBJ whole genome shotgun (WGS) entry which is preliminary data.</text>
</comment>
<dbReference type="OrthoDB" id="9881218at2"/>
<accession>A0A1E5T4L2</accession>
<dbReference type="Proteomes" id="UP000095552">
    <property type="component" value="Unassembled WGS sequence"/>
</dbReference>
<protein>
    <submittedName>
        <fullName evidence="1">Uncharacterized protein</fullName>
    </submittedName>
</protein>
<organism evidence="1 2">
    <name type="scientific">Roseivirga misakiensis</name>
    <dbReference type="NCBI Taxonomy" id="1563681"/>
    <lineage>
        <taxon>Bacteria</taxon>
        <taxon>Pseudomonadati</taxon>
        <taxon>Bacteroidota</taxon>
        <taxon>Cytophagia</taxon>
        <taxon>Cytophagales</taxon>
        <taxon>Roseivirgaceae</taxon>
        <taxon>Roseivirga</taxon>
    </lineage>
</organism>
<proteinExistence type="predicted"/>
<keyword evidence="2" id="KW-1185">Reference proteome</keyword>
<evidence type="ECO:0000313" key="1">
    <source>
        <dbReference type="EMBL" id="OEK06315.1"/>
    </source>
</evidence>
<dbReference type="RefSeq" id="WP_069833626.1">
    <property type="nucleotide sequence ID" value="NZ_MDGQ01000003.1"/>
</dbReference>
<dbReference type="EMBL" id="MDGQ01000003">
    <property type="protein sequence ID" value="OEK06315.1"/>
    <property type="molecule type" value="Genomic_DNA"/>
</dbReference>
<evidence type="ECO:0000313" key="2">
    <source>
        <dbReference type="Proteomes" id="UP000095552"/>
    </source>
</evidence>
<reference evidence="1 2" key="1">
    <citation type="submission" date="2016-08" db="EMBL/GenBank/DDBJ databases">
        <title>Draft genome of Fabibacter sp. strain SK-8.</title>
        <authorList>
            <person name="Wong S.-K."/>
            <person name="Hamasaki K."/>
            <person name="Yoshizawa S."/>
        </authorList>
    </citation>
    <scope>NUCLEOTIDE SEQUENCE [LARGE SCALE GENOMIC DNA]</scope>
    <source>
        <strain evidence="1 2">SK-8</strain>
    </source>
</reference>